<dbReference type="Proteomes" id="UP000483379">
    <property type="component" value="Unassembled WGS sequence"/>
</dbReference>
<protein>
    <submittedName>
        <fullName evidence="1">Toxin of toxin-antitoxin system</fullName>
    </submittedName>
</protein>
<comment type="caution">
    <text evidence="1">The sequence shown here is derived from an EMBL/GenBank/DDBJ whole genome shotgun (WGS) entry which is preliminary data.</text>
</comment>
<proteinExistence type="predicted"/>
<organism evidence="1 2">
    <name type="scientific">Thiorhodococcus minor</name>
    <dbReference type="NCBI Taxonomy" id="57489"/>
    <lineage>
        <taxon>Bacteria</taxon>
        <taxon>Pseudomonadati</taxon>
        <taxon>Pseudomonadota</taxon>
        <taxon>Gammaproteobacteria</taxon>
        <taxon>Chromatiales</taxon>
        <taxon>Chromatiaceae</taxon>
        <taxon>Thiorhodococcus</taxon>
    </lineage>
</organism>
<dbReference type="Gene3D" id="3.30.2310.20">
    <property type="entry name" value="RelE-like"/>
    <property type="match status" value="1"/>
</dbReference>
<gene>
    <name evidence="1" type="ORF">G3446_20910</name>
</gene>
<dbReference type="AlphaFoldDB" id="A0A6M0K7G4"/>
<dbReference type="SUPFAM" id="SSF143011">
    <property type="entry name" value="RelE-like"/>
    <property type="match status" value="1"/>
</dbReference>
<accession>A0A6M0K7G4</accession>
<evidence type="ECO:0000313" key="2">
    <source>
        <dbReference type="Proteomes" id="UP000483379"/>
    </source>
</evidence>
<dbReference type="InterPro" id="IPR035093">
    <property type="entry name" value="RelE/ParE_toxin_dom_sf"/>
</dbReference>
<keyword evidence="2" id="KW-1185">Reference proteome</keyword>
<name>A0A6M0K7G4_9GAMM</name>
<reference evidence="1 2" key="1">
    <citation type="submission" date="2020-02" db="EMBL/GenBank/DDBJ databases">
        <title>Genome sequences of Thiorhodococcus mannitoliphagus and Thiorhodococcus minor, purple sulfur photosynthetic bacteria in the gammaproteobacterial family, Chromatiaceae.</title>
        <authorList>
            <person name="Aviles F.A."/>
            <person name="Meyer T.E."/>
            <person name="Kyndt J.A."/>
        </authorList>
    </citation>
    <scope>NUCLEOTIDE SEQUENCE [LARGE SCALE GENOMIC DNA]</scope>
    <source>
        <strain evidence="1 2">DSM 11518</strain>
    </source>
</reference>
<sequence length="57" mass="6664">MTYRVRFARQAKQDIEKPTPKLRNKLKDIVRKRLAVDPCSGKALVGPRKCYYSIRLS</sequence>
<dbReference type="EMBL" id="JAAIJQ010000083">
    <property type="protein sequence ID" value="NEV64315.1"/>
    <property type="molecule type" value="Genomic_DNA"/>
</dbReference>
<dbReference type="RefSeq" id="WP_164454932.1">
    <property type="nucleotide sequence ID" value="NZ_JAAIJQ010000083.1"/>
</dbReference>
<evidence type="ECO:0000313" key="1">
    <source>
        <dbReference type="EMBL" id="NEV64315.1"/>
    </source>
</evidence>